<sequence length="128" mass="13881">MSDPAPGPDPALGSDPAPGPDPALGSDPASETSAASSTDDETVRVWLVERTYSDDEQNLIILVYATLDGERYFRKERALTSSTDIRETTAALDVAADDLGAVRNDDERERYALEARRMADEHDPDDAI</sequence>
<evidence type="ECO:0000313" key="3">
    <source>
        <dbReference type="EMBL" id="MFC3959331.1"/>
    </source>
</evidence>
<proteinExistence type="predicted"/>
<accession>A0ABD5NR74</accession>
<comment type="caution">
    <text evidence="3">The sequence shown here is derived from an EMBL/GenBank/DDBJ whole genome shotgun (WGS) entry which is preliminary data.</text>
</comment>
<feature type="region of interest" description="Disordered" evidence="1">
    <location>
        <begin position="1"/>
        <end position="42"/>
    </location>
</feature>
<dbReference type="Proteomes" id="UP001595846">
    <property type="component" value="Unassembled WGS sequence"/>
</dbReference>
<dbReference type="GeneID" id="73901986"/>
<evidence type="ECO:0000256" key="1">
    <source>
        <dbReference type="SAM" id="MobiDB-lite"/>
    </source>
</evidence>
<feature type="domain" description="DUF7967" evidence="2">
    <location>
        <begin position="40"/>
        <end position="128"/>
    </location>
</feature>
<name>A0ABD5NR74_9EURY</name>
<evidence type="ECO:0000259" key="2">
    <source>
        <dbReference type="Pfam" id="PF25921"/>
    </source>
</evidence>
<evidence type="ECO:0000313" key="4">
    <source>
        <dbReference type="Proteomes" id="UP001595846"/>
    </source>
</evidence>
<dbReference type="AlphaFoldDB" id="A0ABD5NR74"/>
<gene>
    <name evidence="3" type="ORF">ACFOUR_13280</name>
</gene>
<organism evidence="3 4">
    <name type="scientific">Halovivax cerinus</name>
    <dbReference type="NCBI Taxonomy" id="1487865"/>
    <lineage>
        <taxon>Archaea</taxon>
        <taxon>Methanobacteriati</taxon>
        <taxon>Methanobacteriota</taxon>
        <taxon>Stenosarchaea group</taxon>
        <taxon>Halobacteria</taxon>
        <taxon>Halobacteriales</taxon>
        <taxon>Natrialbaceae</taxon>
        <taxon>Halovivax</taxon>
    </lineage>
</organism>
<keyword evidence="4" id="KW-1185">Reference proteome</keyword>
<reference evidence="3 4" key="1">
    <citation type="journal article" date="2019" name="Int. J. Syst. Evol. Microbiol.">
        <title>The Global Catalogue of Microorganisms (GCM) 10K type strain sequencing project: providing services to taxonomists for standard genome sequencing and annotation.</title>
        <authorList>
            <consortium name="The Broad Institute Genomics Platform"/>
            <consortium name="The Broad Institute Genome Sequencing Center for Infectious Disease"/>
            <person name="Wu L."/>
            <person name="Ma J."/>
        </authorList>
    </citation>
    <scope>NUCLEOTIDE SEQUENCE [LARGE SCALE GENOMIC DNA]</scope>
    <source>
        <strain evidence="3 4">IBRC-M 10256</strain>
    </source>
</reference>
<dbReference type="Pfam" id="PF25921">
    <property type="entry name" value="DUF7967"/>
    <property type="match status" value="1"/>
</dbReference>
<feature type="compositionally biased region" description="Low complexity" evidence="1">
    <location>
        <begin position="26"/>
        <end position="37"/>
    </location>
</feature>
<dbReference type="RefSeq" id="WP_256532881.1">
    <property type="nucleotide sequence ID" value="NZ_CP101824.1"/>
</dbReference>
<protein>
    <recommendedName>
        <fullName evidence="2">DUF7967 domain-containing protein</fullName>
    </recommendedName>
</protein>
<dbReference type="InterPro" id="IPR058273">
    <property type="entry name" value="DUF7967"/>
</dbReference>
<dbReference type="EMBL" id="JBHSAQ010000011">
    <property type="protein sequence ID" value="MFC3959331.1"/>
    <property type="molecule type" value="Genomic_DNA"/>
</dbReference>